<protein>
    <submittedName>
        <fullName evidence="2">Uncharacterized protein</fullName>
    </submittedName>
</protein>
<keyword evidence="3" id="KW-1185">Reference proteome</keyword>
<evidence type="ECO:0000313" key="3">
    <source>
        <dbReference type="Proteomes" id="UP001066276"/>
    </source>
</evidence>
<feature type="compositionally biased region" description="Basic and acidic residues" evidence="1">
    <location>
        <begin position="1"/>
        <end position="10"/>
    </location>
</feature>
<dbReference type="EMBL" id="JANPWB010000010">
    <property type="protein sequence ID" value="KAJ1134406.1"/>
    <property type="molecule type" value="Genomic_DNA"/>
</dbReference>
<accession>A0AAV7Q1G5</accession>
<name>A0AAV7Q1G5_PLEWA</name>
<proteinExistence type="predicted"/>
<comment type="caution">
    <text evidence="2">The sequence shown here is derived from an EMBL/GenBank/DDBJ whole genome shotgun (WGS) entry which is preliminary data.</text>
</comment>
<sequence>MFGPSRKQEQRSAALPKGEQGALTWALPDKRLSGAERCKYENLARRNRSYSSWCLTPGWRPLTQQTGIKNN</sequence>
<organism evidence="2 3">
    <name type="scientific">Pleurodeles waltl</name>
    <name type="common">Iberian ribbed newt</name>
    <dbReference type="NCBI Taxonomy" id="8319"/>
    <lineage>
        <taxon>Eukaryota</taxon>
        <taxon>Metazoa</taxon>
        <taxon>Chordata</taxon>
        <taxon>Craniata</taxon>
        <taxon>Vertebrata</taxon>
        <taxon>Euteleostomi</taxon>
        <taxon>Amphibia</taxon>
        <taxon>Batrachia</taxon>
        <taxon>Caudata</taxon>
        <taxon>Salamandroidea</taxon>
        <taxon>Salamandridae</taxon>
        <taxon>Pleurodelinae</taxon>
        <taxon>Pleurodeles</taxon>
    </lineage>
</organism>
<feature type="region of interest" description="Disordered" evidence="1">
    <location>
        <begin position="1"/>
        <end position="20"/>
    </location>
</feature>
<reference evidence="2" key="1">
    <citation type="journal article" date="2022" name="bioRxiv">
        <title>Sequencing and chromosome-scale assembly of the giantPleurodeles waltlgenome.</title>
        <authorList>
            <person name="Brown T."/>
            <person name="Elewa A."/>
            <person name="Iarovenko S."/>
            <person name="Subramanian E."/>
            <person name="Araus A.J."/>
            <person name="Petzold A."/>
            <person name="Susuki M."/>
            <person name="Suzuki K.-i.T."/>
            <person name="Hayashi T."/>
            <person name="Toyoda A."/>
            <person name="Oliveira C."/>
            <person name="Osipova E."/>
            <person name="Leigh N.D."/>
            <person name="Simon A."/>
            <person name="Yun M.H."/>
        </authorList>
    </citation>
    <scope>NUCLEOTIDE SEQUENCE</scope>
    <source>
        <strain evidence="2">20211129_DDA</strain>
        <tissue evidence="2">Liver</tissue>
    </source>
</reference>
<dbReference type="AlphaFoldDB" id="A0AAV7Q1G5"/>
<dbReference type="Proteomes" id="UP001066276">
    <property type="component" value="Chromosome 6"/>
</dbReference>
<evidence type="ECO:0000313" key="2">
    <source>
        <dbReference type="EMBL" id="KAJ1134406.1"/>
    </source>
</evidence>
<evidence type="ECO:0000256" key="1">
    <source>
        <dbReference type="SAM" id="MobiDB-lite"/>
    </source>
</evidence>
<gene>
    <name evidence="2" type="ORF">NDU88_000858</name>
</gene>